<dbReference type="Proteomes" id="UP000270094">
    <property type="component" value="Unassembled WGS sequence"/>
</dbReference>
<dbReference type="OrthoDB" id="5895096at2759"/>
<protein>
    <submittedName>
        <fullName evidence="1">Uncharacterized protein</fullName>
    </submittedName>
</protein>
<evidence type="ECO:0000313" key="1">
    <source>
        <dbReference type="EMBL" id="VDM83053.1"/>
    </source>
</evidence>
<reference evidence="1 2" key="1">
    <citation type="submission" date="2018-11" db="EMBL/GenBank/DDBJ databases">
        <authorList>
            <consortium name="Pathogen Informatics"/>
        </authorList>
    </citation>
    <scope>NUCLEOTIDE SEQUENCE [LARGE SCALE GENOMIC DNA]</scope>
</reference>
<name>A0A3P7JQ76_STRVU</name>
<evidence type="ECO:0000313" key="2">
    <source>
        <dbReference type="Proteomes" id="UP000270094"/>
    </source>
</evidence>
<sequence>MYTEDSEEAAASARRQLQWFLDPCHESSTNESSSQFLENFREDHIRCDDVEILNRAGDGYVERHCHNEELPDQSPFLRRISYEDMHCSCLIKCADGTEFFRYAGCHCPHDEFFLPEAGCLDPDCIWKTDDRQRWTITNVTGSRAAFASITLPPGNGSASLYSPYYQQISIQV</sequence>
<organism evidence="1 2">
    <name type="scientific">Strongylus vulgaris</name>
    <name type="common">Blood worm</name>
    <dbReference type="NCBI Taxonomy" id="40348"/>
    <lineage>
        <taxon>Eukaryota</taxon>
        <taxon>Metazoa</taxon>
        <taxon>Ecdysozoa</taxon>
        <taxon>Nematoda</taxon>
        <taxon>Chromadorea</taxon>
        <taxon>Rhabditida</taxon>
        <taxon>Rhabditina</taxon>
        <taxon>Rhabditomorpha</taxon>
        <taxon>Strongyloidea</taxon>
        <taxon>Strongylidae</taxon>
        <taxon>Strongylus</taxon>
    </lineage>
</organism>
<gene>
    <name evidence="1" type="ORF">SVUK_LOCUS18051</name>
</gene>
<dbReference type="AlphaFoldDB" id="A0A3P7JQ76"/>
<keyword evidence="2" id="KW-1185">Reference proteome</keyword>
<proteinExistence type="predicted"/>
<dbReference type="EMBL" id="UYYB01120823">
    <property type="protein sequence ID" value="VDM83053.1"/>
    <property type="molecule type" value="Genomic_DNA"/>
</dbReference>
<accession>A0A3P7JQ76</accession>